<dbReference type="GO" id="GO:0005737">
    <property type="term" value="C:cytoplasm"/>
    <property type="evidence" value="ECO:0007669"/>
    <property type="project" value="UniProtKB-SubCell"/>
</dbReference>
<dbReference type="InterPro" id="IPR008162">
    <property type="entry name" value="Pyrophosphatase"/>
</dbReference>
<comment type="subcellular location">
    <subcellularLocation>
        <location evidence="2">Cytoplasm</location>
    </subcellularLocation>
</comment>
<dbReference type="FunFam" id="3.90.80.10:FF:000004">
    <property type="entry name" value="Inorganic pyrophosphatase"/>
    <property type="match status" value="1"/>
</dbReference>
<evidence type="ECO:0000256" key="3">
    <source>
        <dbReference type="ARBA" id="ARBA00006220"/>
    </source>
</evidence>
<comment type="similarity">
    <text evidence="3">Belongs to the PPase family.</text>
</comment>
<name>A0A131YTP5_RHIAP</name>
<dbReference type="Gene3D" id="3.90.80.10">
    <property type="entry name" value="Inorganic pyrophosphatase"/>
    <property type="match status" value="1"/>
</dbReference>
<evidence type="ECO:0000256" key="9">
    <source>
        <dbReference type="ARBA" id="ARBA00032535"/>
    </source>
</evidence>
<dbReference type="GO" id="GO:0006796">
    <property type="term" value="P:phosphate-containing compound metabolic process"/>
    <property type="evidence" value="ECO:0007669"/>
    <property type="project" value="InterPro"/>
</dbReference>
<evidence type="ECO:0000256" key="10">
    <source>
        <dbReference type="ARBA" id="ARBA00040300"/>
    </source>
</evidence>
<dbReference type="InterPro" id="IPR036649">
    <property type="entry name" value="Pyrophosphatase_sf"/>
</dbReference>
<sequence length="384" mass="43338">MISAGKLAVHASQKHLRFHLAHCVSPALIVNCCLHTKCVVRVRMLWQGVIGITVLLIATQVPLVWEPALEMLSHVGKIFTTGFLRGATSRLGYNSATMAFSTVERGCPNTMSYQMYFRKGDKYISPFHDIPMFADEANHIYNMVVEVPRWTNAKMEINTKLPLNPIKQDIKKGKLRYVHNCFPHHGYIWNYGAVPQTWEDPNYVDNKTNCKGDNDPIDICEIGYRVAKRGEVIQVKILGIVALVDEGETDWKLLAIDVNDPLAKDLNDVGDIEKHMPGLLKATTEWFRIYKIPDGKPENQFAFNGEAKNKEFAEKIIAETHDHWKALVHRSDTSPLNCSTTVHTTSPHHISDDEATSIVNSTPELGPDAGRDDIVDKWHFVCLK</sequence>
<dbReference type="CDD" id="cd00412">
    <property type="entry name" value="pyrophosphatase"/>
    <property type="match status" value="1"/>
</dbReference>
<dbReference type="EC" id="3.6.1.1" evidence="4"/>
<dbReference type="GO" id="GO:0000287">
    <property type="term" value="F:magnesium ion binding"/>
    <property type="evidence" value="ECO:0007669"/>
    <property type="project" value="InterPro"/>
</dbReference>
<dbReference type="EMBL" id="GEDV01006697">
    <property type="protein sequence ID" value="JAP81860.1"/>
    <property type="molecule type" value="Transcribed_RNA"/>
</dbReference>
<organism evidence="11">
    <name type="scientific">Rhipicephalus appendiculatus</name>
    <name type="common">Brown ear tick</name>
    <dbReference type="NCBI Taxonomy" id="34631"/>
    <lineage>
        <taxon>Eukaryota</taxon>
        <taxon>Metazoa</taxon>
        <taxon>Ecdysozoa</taxon>
        <taxon>Arthropoda</taxon>
        <taxon>Chelicerata</taxon>
        <taxon>Arachnida</taxon>
        <taxon>Acari</taxon>
        <taxon>Parasitiformes</taxon>
        <taxon>Ixodida</taxon>
        <taxon>Ixodoidea</taxon>
        <taxon>Ixodidae</taxon>
        <taxon>Rhipicephalinae</taxon>
        <taxon>Rhipicephalus</taxon>
        <taxon>Rhipicephalus</taxon>
    </lineage>
</organism>
<evidence type="ECO:0000256" key="6">
    <source>
        <dbReference type="ARBA" id="ARBA00022723"/>
    </source>
</evidence>
<evidence type="ECO:0000313" key="11">
    <source>
        <dbReference type="EMBL" id="JAP81860.1"/>
    </source>
</evidence>
<keyword evidence="7" id="KW-0378">Hydrolase</keyword>
<evidence type="ECO:0000256" key="2">
    <source>
        <dbReference type="ARBA" id="ARBA00004496"/>
    </source>
</evidence>
<evidence type="ECO:0000256" key="1">
    <source>
        <dbReference type="ARBA" id="ARBA00001946"/>
    </source>
</evidence>
<evidence type="ECO:0000256" key="7">
    <source>
        <dbReference type="ARBA" id="ARBA00022801"/>
    </source>
</evidence>
<keyword evidence="5" id="KW-0963">Cytoplasm</keyword>
<accession>A0A131YTP5</accession>
<dbReference type="AlphaFoldDB" id="A0A131YTP5"/>
<evidence type="ECO:0000256" key="5">
    <source>
        <dbReference type="ARBA" id="ARBA00022490"/>
    </source>
</evidence>
<dbReference type="GO" id="GO:0004427">
    <property type="term" value="F:inorganic diphosphate phosphatase activity"/>
    <property type="evidence" value="ECO:0007669"/>
    <property type="project" value="UniProtKB-EC"/>
</dbReference>
<dbReference type="PANTHER" id="PTHR10286">
    <property type="entry name" value="INORGANIC PYROPHOSPHATASE"/>
    <property type="match status" value="1"/>
</dbReference>
<dbReference type="SUPFAM" id="SSF50324">
    <property type="entry name" value="Inorganic pyrophosphatase"/>
    <property type="match status" value="1"/>
</dbReference>
<dbReference type="Pfam" id="PF00719">
    <property type="entry name" value="Pyrophosphatase"/>
    <property type="match status" value="1"/>
</dbReference>
<comment type="cofactor">
    <cofactor evidence="1">
        <name>Mg(2+)</name>
        <dbReference type="ChEBI" id="CHEBI:18420"/>
    </cofactor>
</comment>
<keyword evidence="6" id="KW-0479">Metal-binding</keyword>
<proteinExistence type="inferred from homology"/>
<evidence type="ECO:0000256" key="8">
    <source>
        <dbReference type="ARBA" id="ARBA00022842"/>
    </source>
</evidence>
<keyword evidence="8" id="KW-0460">Magnesium</keyword>
<dbReference type="PROSITE" id="PS00387">
    <property type="entry name" value="PPASE"/>
    <property type="match status" value="1"/>
</dbReference>
<reference evidence="11" key="1">
    <citation type="journal article" date="2016" name="Ticks Tick Borne Dis.">
        <title>De novo assembly and annotation of the salivary gland transcriptome of Rhipicephalus appendiculatus male and female ticks during blood feeding.</title>
        <authorList>
            <person name="de Castro M.H."/>
            <person name="de Klerk D."/>
            <person name="Pienaar R."/>
            <person name="Latif A.A."/>
            <person name="Rees D.J."/>
            <person name="Mans B.J."/>
        </authorList>
    </citation>
    <scope>NUCLEOTIDE SEQUENCE</scope>
    <source>
        <tissue evidence="11">Salivary glands</tissue>
    </source>
</reference>
<protein>
    <recommendedName>
        <fullName evidence="10">Inorganic pyrophosphatase</fullName>
        <ecNumber evidence="4">3.6.1.1</ecNumber>
    </recommendedName>
    <alternativeName>
        <fullName evidence="9">Pyrophosphate phospho-hydrolase</fullName>
    </alternativeName>
</protein>
<evidence type="ECO:0000256" key="4">
    <source>
        <dbReference type="ARBA" id="ARBA00012146"/>
    </source>
</evidence>